<accession>A0A8H6REM1</accession>
<evidence type="ECO:0008006" key="3">
    <source>
        <dbReference type="Google" id="ProtNLM"/>
    </source>
</evidence>
<dbReference type="EMBL" id="JABCIY010000169">
    <property type="protein sequence ID" value="KAF7190425.1"/>
    <property type="molecule type" value="Genomic_DNA"/>
</dbReference>
<evidence type="ECO:0000313" key="2">
    <source>
        <dbReference type="Proteomes" id="UP000660729"/>
    </source>
</evidence>
<dbReference type="AlphaFoldDB" id="A0A8H6REM1"/>
<dbReference type="InterPro" id="IPR011051">
    <property type="entry name" value="RmlC_Cupin_sf"/>
</dbReference>
<organism evidence="1 2">
    <name type="scientific">Pseudocercospora fuligena</name>
    <dbReference type="NCBI Taxonomy" id="685502"/>
    <lineage>
        <taxon>Eukaryota</taxon>
        <taxon>Fungi</taxon>
        <taxon>Dikarya</taxon>
        <taxon>Ascomycota</taxon>
        <taxon>Pezizomycotina</taxon>
        <taxon>Dothideomycetes</taxon>
        <taxon>Dothideomycetidae</taxon>
        <taxon>Mycosphaerellales</taxon>
        <taxon>Mycosphaerellaceae</taxon>
        <taxon>Pseudocercospora</taxon>
    </lineage>
</organism>
<dbReference type="InterPro" id="IPR014710">
    <property type="entry name" value="RmlC-like_jellyroll"/>
</dbReference>
<dbReference type="OrthoDB" id="3632646at2759"/>
<dbReference type="Gene3D" id="2.60.120.10">
    <property type="entry name" value="Jelly Rolls"/>
    <property type="match status" value="1"/>
</dbReference>
<dbReference type="CDD" id="cd02219">
    <property type="entry name" value="cupin_YjlB-like"/>
    <property type="match status" value="1"/>
</dbReference>
<evidence type="ECO:0000313" key="1">
    <source>
        <dbReference type="EMBL" id="KAF7190425.1"/>
    </source>
</evidence>
<gene>
    <name evidence="1" type="ORF">HII31_08139</name>
</gene>
<dbReference type="PANTHER" id="PTHR36448">
    <property type="entry name" value="BLR7373 PROTEIN"/>
    <property type="match status" value="1"/>
</dbReference>
<dbReference type="Proteomes" id="UP000660729">
    <property type="component" value="Unassembled WGS sequence"/>
</dbReference>
<name>A0A8H6REM1_9PEZI</name>
<sequence length="191" mass="20884">MASPTSSSSIPQPELYWTKPNTHCPNSTLPVLVYRNVLPSDHSVESTTKAFESNNWIKGGVFKHYPTAHYHSNTHECYAAIRGQTKCLYGVGPLDDENDGVAFEMKAGDIAVHAAGVAHRNVESSGNYEYVGLYPKGAPHWDNNFCKGDLKETEMKAGAAKGVEIPDYDPVYGFDGPLPRIWKGVKIEAAA</sequence>
<dbReference type="PANTHER" id="PTHR36448:SF2">
    <property type="entry name" value="CUPIN TYPE-1 DOMAIN-CONTAINING PROTEIN"/>
    <property type="match status" value="1"/>
</dbReference>
<keyword evidence="2" id="KW-1185">Reference proteome</keyword>
<reference evidence="1" key="1">
    <citation type="submission" date="2020-04" db="EMBL/GenBank/DDBJ databases">
        <title>Draft genome resource of the tomato pathogen Pseudocercospora fuligena.</title>
        <authorList>
            <person name="Zaccaron A."/>
        </authorList>
    </citation>
    <scope>NUCLEOTIDE SEQUENCE</scope>
    <source>
        <strain evidence="1">PF001</strain>
    </source>
</reference>
<dbReference type="InterPro" id="IPR047121">
    <property type="entry name" value="YjiB-like"/>
</dbReference>
<dbReference type="SUPFAM" id="SSF51182">
    <property type="entry name" value="RmlC-like cupins"/>
    <property type="match status" value="1"/>
</dbReference>
<proteinExistence type="predicted"/>
<protein>
    <recommendedName>
        <fullName evidence="3">Cupin type-1 domain-containing protein</fullName>
    </recommendedName>
</protein>
<comment type="caution">
    <text evidence="1">The sequence shown here is derived from an EMBL/GenBank/DDBJ whole genome shotgun (WGS) entry which is preliminary data.</text>
</comment>